<accession>A0ABD1LWG9</accession>
<organism evidence="1 2">
    <name type="scientific">Flemingia macrophylla</name>
    <dbReference type="NCBI Taxonomy" id="520843"/>
    <lineage>
        <taxon>Eukaryota</taxon>
        <taxon>Viridiplantae</taxon>
        <taxon>Streptophyta</taxon>
        <taxon>Embryophyta</taxon>
        <taxon>Tracheophyta</taxon>
        <taxon>Spermatophyta</taxon>
        <taxon>Magnoliopsida</taxon>
        <taxon>eudicotyledons</taxon>
        <taxon>Gunneridae</taxon>
        <taxon>Pentapetalae</taxon>
        <taxon>rosids</taxon>
        <taxon>fabids</taxon>
        <taxon>Fabales</taxon>
        <taxon>Fabaceae</taxon>
        <taxon>Papilionoideae</taxon>
        <taxon>50 kb inversion clade</taxon>
        <taxon>NPAAA clade</taxon>
        <taxon>indigoferoid/millettioid clade</taxon>
        <taxon>Phaseoleae</taxon>
        <taxon>Flemingia</taxon>
    </lineage>
</organism>
<dbReference type="EMBL" id="JBGMDY010000007">
    <property type="protein sequence ID" value="KAL2327878.1"/>
    <property type="molecule type" value="Genomic_DNA"/>
</dbReference>
<dbReference type="AlphaFoldDB" id="A0ABD1LWG9"/>
<proteinExistence type="predicted"/>
<gene>
    <name evidence="1" type="ORF">Fmac_021305</name>
</gene>
<name>A0ABD1LWG9_9FABA</name>
<evidence type="ECO:0000313" key="2">
    <source>
        <dbReference type="Proteomes" id="UP001603857"/>
    </source>
</evidence>
<sequence length="139" mass="15960">MALDDRFAEFNPETCVVLGGKGFLERLLFLRLLQLGDKPLNEEMLDEGEDVRSLRNVALMRLRGEGETMVDYDAWLTEESSQRDLRGFQEVFQSHMFFNPVSAFHTLESEMSSYSLLLFVDASDKPLNEEMLDKGVETL</sequence>
<keyword evidence="2" id="KW-1185">Reference proteome</keyword>
<evidence type="ECO:0000313" key="1">
    <source>
        <dbReference type="EMBL" id="KAL2327878.1"/>
    </source>
</evidence>
<comment type="caution">
    <text evidence="1">The sequence shown here is derived from an EMBL/GenBank/DDBJ whole genome shotgun (WGS) entry which is preliminary data.</text>
</comment>
<protein>
    <submittedName>
        <fullName evidence="1">Uncharacterized protein</fullName>
    </submittedName>
</protein>
<dbReference type="Proteomes" id="UP001603857">
    <property type="component" value="Unassembled WGS sequence"/>
</dbReference>
<reference evidence="1 2" key="1">
    <citation type="submission" date="2024-08" db="EMBL/GenBank/DDBJ databases">
        <title>Insights into the chromosomal genome structure of Flemingia macrophylla.</title>
        <authorList>
            <person name="Ding Y."/>
            <person name="Zhao Y."/>
            <person name="Bi W."/>
            <person name="Wu M."/>
            <person name="Zhao G."/>
            <person name="Gong Y."/>
            <person name="Li W."/>
            <person name="Zhang P."/>
        </authorList>
    </citation>
    <scope>NUCLEOTIDE SEQUENCE [LARGE SCALE GENOMIC DNA]</scope>
    <source>
        <strain evidence="1">DYQJB</strain>
        <tissue evidence="1">Leaf</tissue>
    </source>
</reference>